<dbReference type="InterPro" id="IPR017871">
    <property type="entry name" value="ABC_transporter-like_CS"/>
</dbReference>
<dbReference type="AlphaFoldDB" id="E0NL93"/>
<dbReference type="SUPFAM" id="SSF52540">
    <property type="entry name" value="P-loop containing nucleoside triphosphate hydrolases"/>
    <property type="match status" value="1"/>
</dbReference>
<dbReference type="CDD" id="cd18544">
    <property type="entry name" value="ABC_6TM_TmrA_like"/>
    <property type="match status" value="1"/>
</dbReference>
<name>E0NL93_9FIRM</name>
<dbReference type="PROSITE" id="PS50929">
    <property type="entry name" value="ABC_TM1F"/>
    <property type="match status" value="1"/>
</dbReference>
<dbReference type="Gene3D" id="3.40.50.300">
    <property type="entry name" value="P-loop containing nucleotide triphosphate hydrolases"/>
    <property type="match status" value="1"/>
</dbReference>
<gene>
    <name evidence="11" type="primary">mdlB</name>
    <name evidence="11" type="ORF">HMPREF9225_0932</name>
</gene>
<accession>E0NL93</accession>
<dbReference type="GO" id="GO:0015421">
    <property type="term" value="F:ABC-type oligopeptide transporter activity"/>
    <property type="evidence" value="ECO:0007669"/>
    <property type="project" value="TreeGrafter"/>
</dbReference>
<evidence type="ECO:0000256" key="3">
    <source>
        <dbReference type="ARBA" id="ARBA00022692"/>
    </source>
</evidence>
<dbReference type="EMBL" id="AEEH01000036">
    <property type="protein sequence ID" value="EFM25426.1"/>
    <property type="molecule type" value="Genomic_DNA"/>
</dbReference>
<feature type="transmembrane region" description="Helical" evidence="8">
    <location>
        <begin position="12"/>
        <end position="33"/>
    </location>
</feature>
<organism evidence="11 12">
    <name type="scientific">Peptoniphilus duerdenii ATCC BAA-1640</name>
    <dbReference type="NCBI Taxonomy" id="862517"/>
    <lineage>
        <taxon>Bacteria</taxon>
        <taxon>Bacillati</taxon>
        <taxon>Bacillota</taxon>
        <taxon>Tissierellia</taxon>
        <taxon>Tissierellales</taxon>
        <taxon>Peptoniphilaceae</taxon>
        <taxon>Peptoniphilus</taxon>
    </lineage>
</organism>
<evidence type="ECO:0000259" key="9">
    <source>
        <dbReference type="PROSITE" id="PS50893"/>
    </source>
</evidence>
<dbReference type="GO" id="GO:0016887">
    <property type="term" value="F:ATP hydrolysis activity"/>
    <property type="evidence" value="ECO:0007669"/>
    <property type="project" value="InterPro"/>
</dbReference>
<comment type="caution">
    <text evidence="11">The sequence shown here is derived from an EMBL/GenBank/DDBJ whole genome shotgun (WGS) entry which is preliminary data.</text>
</comment>
<dbReference type="PROSITE" id="PS00211">
    <property type="entry name" value="ABC_TRANSPORTER_1"/>
    <property type="match status" value="1"/>
</dbReference>
<dbReference type="FunFam" id="3.40.50.300:FF:000287">
    <property type="entry name" value="Multidrug ABC transporter ATP-binding protein"/>
    <property type="match status" value="1"/>
</dbReference>
<feature type="domain" description="ABC transmembrane type-1" evidence="10">
    <location>
        <begin position="21"/>
        <end position="310"/>
    </location>
</feature>
<keyword evidence="5 11" id="KW-0067">ATP-binding</keyword>
<reference evidence="11 12" key="1">
    <citation type="submission" date="2010-07" db="EMBL/GenBank/DDBJ databases">
        <authorList>
            <person name="Muzny D."/>
            <person name="Qin X."/>
            <person name="Deng J."/>
            <person name="Jiang H."/>
            <person name="Liu Y."/>
            <person name="Qu J."/>
            <person name="Song X.-Z."/>
            <person name="Zhang L."/>
            <person name="Thornton R."/>
            <person name="Coyle M."/>
            <person name="Francisco L."/>
            <person name="Jackson L."/>
            <person name="Javaid M."/>
            <person name="Korchina V."/>
            <person name="Kovar C."/>
            <person name="Mata R."/>
            <person name="Mathew T."/>
            <person name="Ngo R."/>
            <person name="Nguyen L."/>
            <person name="Nguyen N."/>
            <person name="Okwuonu G."/>
            <person name="Ongeri F."/>
            <person name="Pham C."/>
            <person name="Simmons D."/>
            <person name="Wilczek-Boney K."/>
            <person name="Hale W."/>
            <person name="Jakkamsetti A."/>
            <person name="Pham P."/>
            <person name="Ruth R."/>
            <person name="San Lucas F."/>
            <person name="Warren J."/>
            <person name="Zhang J."/>
            <person name="Zhao Z."/>
            <person name="Zhou C."/>
            <person name="Zhu D."/>
            <person name="Lee S."/>
            <person name="Bess C."/>
            <person name="Blankenburg K."/>
            <person name="Forbes L."/>
            <person name="Fu Q."/>
            <person name="Gubbala S."/>
            <person name="Hirani K."/>
            <person name="Jayaseelan J.C."/>
            <person name="Lara F."/>
            <person name="Munidasa M."/>
            <person name="Palculict T."/>
            <person name="Patil S."/>
            <person name="Pu L.-L."/>
            <person name="Saada N."/>
            <person name="Tang L."/>
            <person name="Weissenberger G."/>
            <person name="Zhu Y."/>
            <person name="Hemphill L."/>
            <person name="Shang Y."/>
            <person name="Youmans B."/>
            <person name="Ayvaz T."/>
            <person name="Ross M."/>
            <person name="Santibanez J."/>
            <person name="Aqrawi P."/>
            <person name="Gross S."/>
            <person name="Joshi V."/>
            <person name="Fowler G."/>
            <person name="Nazareth L."/>
            <person name="Reid J."/>
            <person name="Worley K."/>
            <person name="Petrosino J."/>
            <person name="Highlander S."/>
            <person name="Gibbs R."/>
        </authorList>
    </citation>
    <scope>NUCLEOTIDE SEQUENCE [LARGE SCALE GENOMIC DNA]</scope>
    <source>
        <strain evidence="11 12">ATCC BAA-1640</strain>
    </source>
</reference>
<evidence type="ECO:0000256" key="2">
    <source>
        <dbReference type="ARBA" id="ARBA00022448"/>
    </source>
</evidence>
<protein>
    <submittedName>
        <fullName evidence="11">ABC transporter, ATP-binding protein</fullName>
        <ecNumber evidence="11">3.6.3.44</ecNumber>
    </submittedName>
</protein>
<dbReference type="PROSITE" id="PS50893">
    <property type="entry name" value="ABC_TRANSPORTER_2"/>
    <property type="match status" value="1"/>
</dbReference>
<dbReference type="InterPro" id="IPR011527">
    <property type="entry name" value="ABC1_TM_dom"/>
</dbReference>
<feature type="transmembrane region" description="Helical" evidence="8">
    <location>
        <begin position="68"/>
        <end position="88"/>
    </location>
</feature>
<dbReference type="PANTHER" id="PTHR43394">
    <property type="entry name" value="ATP-DEPENDENT PERMEASE MDL1, MITOCHONDRIAL"/>
    <property type="match status" value="1"/>
</dbReference>
<dbReference type="InterPro" id="IPR039421">
    <property type="entry name" value="Type_1_exporter"/>
</dbReference>
<feature type="transmembrane region" description="Helical" evidence="8">
    <location>
        <begin position="164"/>
        <end position="182"/>
    </location>
</feature>
<dbReference type="OrthoDB" id="9762778at2"/>
<feature type="domain" description="ABC transporter" evidence="9">
    <location>
        <begin position="342"/>
        <end position="576"/>
    </location>
</feature>
<dbReference type="PANTHER" id="PTHR43394:SF1">
    <property type="entry name" value="ATP-BINDING CASSETTE SUB-FAMILY B MEMBER 10, MITOCHONDRIAL"/>
    <property type="match status" value="1"/>
</dbReference>
<keyword evidence="4" id="KW-0547">Nucleotide-binding</keyword>
<dbReference type="STRING" id="862517.HMPREF9225_0932"/>
<proteinExistence type="predicted"/>
<keyword evidence="3 8" id="KW-0812">Transmembrane</keyword>
<dbReference type="InterPro" id="IPR003439">
    <property type="entry name" value="ABC_transporter-like_ATP-bd"/>
</dbReference>
<dbReference type="SMART" id="SM00382">
    <property type="entry name" value="AAA"/>
    <property type="match status" value="1"/>
</dbReference>
<dbReference type="InterPro" id="IPR027417">
    <property type="entry name" value="P-loop_NTPase"/>
</dbReference>
<evidence type="ECO:0000313" key="11">
    <source>
        <dbReference type="EMBL" id="EFM25426.1"/>
    </source>
</evidence>
<dbReference type="GO" id="GO:0005886">
    <property type="term" value="C:plasma membrane"/>
    <property type="evidence" value="ECO:0007669"/>
    <property type="project" value="UniProtKB-SubCell"/>
</dbReference>
<evidence type="ECO:0000256" key="8">
    <source>
        <dbReference type="SAM" id="Phobius"/>
    </source>
</evidence>
<dbReference type="HOGENOM" id="CLU_000604_84_4_9"/>
<dbReference type="GO" id="GO:0005524">
    <property type="term" value="F:ATP binding"/>
    <property type="evidence" value="ECO:0007669"/>
    <property type="project" value="UniProtKB-KW"/>
</dbReference>
<dbReference type="Pfam" id="PF00005">
    <property type="entry name" value="ABC_tran"/>
    <property type="match status" value="1"/>
</dbReference>
<evidence type="ECO:0000256" key="1">
    <source>
        <dbReference type="ARBA" id="ARBA00004651"/>
    </source>
</evidence>
<dbReference type="Proteomes" id="UP000003280">
    <property type="component" value="Unassembled WGS sequence"/>
</dbReference>
<evidence type="ECO:0000313" key="12">
    <source>
        <dbReference type="Proteomes" id="UP000003280"/>
    </source>
</evidence>
<dbReference type="Pfam" id="PF00664">
    <property type="entry name" value="ABC_membrane"/>
    <property type="match status" value="1"/>
</dbReference>
<dbReference type="InterPro" id="IPR036640">
    <property type="entry name" value="ABC1_TM_sf"/>
</dbReference>
<evidence type="ECO:0000256" key="6">
    <source>
        <dbReference type="ARBA" id="ARBA00022989"/>
    </source>
</evidence>
<evidence type="ECO:0000259" key="10">
    <source>
        <dbReference type="PROSITE" id="PS50929"/>
    </source>
</evidence>
<feature type="transmembrane region" description="Helical" evidence="8">
    <location>
        <begin position="139"/>
        <end position="158"/>
    </location>
</feature>
<keyword evidence="11" id="KW-0378">Hydrolase</keyword>
<keyword evidence="6 8" id="KW-1133">Transmembrane helix</keyword>
<sequence>MKTNMKKTMLHYLMKVKYYILIGTILMPLSIYFKIQSPIVVGRILNELLKEGVGIVNYPEFWKDVKLFLYYLLLFAVLKFASELILAYGANKSIVYIQNDLFKKVLRFPVSYFDKEPAGKISSRVGNDPSQIKDFFETAISYIIVPSLTILAILYKIVVLEPRLLIPLILPMPILAIGNYIYAKIMRDASFKVRQYVSEINSTFNETIGTIDVIRSFNGKDKKKKEFDNLNESAFKEDRRLSMLAAYLGFNFSETMKNLTLSLVIIYFGIGTLRGEDFANVGMIYIFINYTTQFFDNINNTMMSIGTFQRSMAAAEHAFSMFNVDLPLEDLTDNGVDLAGDVEFKDVDFSYVEGEQVLHNLSVKVGEGQSVGIVGRTGAGKSSLMNLLFRFYDPDRGEITIGGNDICKMSLRDLRKNMSIVIQDPFLFMGTIETNVSLNTPGIDANMVEDALIKVGASDFVSKLENGIRTTVTEKGMTYSLGERQLISFARALVHNPKILVLDEATASIDSETESLIQNAIKTIQEGRTTFIIAHRLSTIMNCDKIIVLDKGRIVEEGKHEELLKLNGIYNEMWLKSLEEKCS</sequence>
<dbReference type="EC" id="3.6.3.44" evidence="11"/>
<dbReference type="Gene3D" id="1.20.1560.10">
    <property type="entry name" value="ABC transporter type 1, transmembrane domain"/>
    <property type="match status" value="1"/>
</dbReference>
<comment type="subcellular location">
    <subcellularLocation>
        <location evidence="1">Cell membrane</location>
        <topology evidence="1">Multi-pass membrane protein</topology>
    </subcellularLocation>
</comment>
<evidence type="ECO:0000256" key="5">
    <source>
        <dbReference type="ARBA" id="ARBA00022840"/>
    </source>
</evidence>
<keyword evidence="12" id="KW-1185">Reference proteome</keyword>
<evidence type="ECO:0000256" key="7">
    <source>
        <dbReference type="ARBA" id="ARBA00023136"/>
    </source>
</evidence>
<dbReference type="RefSeq" id="WP_008901746.1">
    <property type="nucleotide sequence ID" value="NZ_GL397071.1"/>
</dbReference>
<dbReference type="InterPro" id="IPR003593">
    <property type="entry name" value="AAA+_ATPase"/>
</dbReference>
<dbReference type="eggNOG" id="COG1132">
    <property type="taxonomic scope" value="Bacteria"/>
</dbReference>
<evidence type="ECO:0000256" key="4">
    <source>
        <dbReference type="ARBA" id="ARBA00022741"/>
    </source>
</evidence>
<dbReference type="SUPFAM" id="SSF90123">
    <property type="entry name" value="ABC transporter transmembrane region"/>
    <property type="match status" value="1"/>
</dbReference>
<keyword evidence="7 8" id="KW-0472">Membrane</keyword>
<keyword evidence="2" id="KW-0813">Transport</keyword>